<dbReference type="AlphaFoldDB" id="A0A0W0WLS0"/>
<reference evidence="1 2" key="1">
    <citation type="submission" date="2015-11" db="EMBL/GenBank/DDBJ databases">
        <title>Genomic analysis of 38 Legionella species identifies large and diverse effector repertoires.</title>
        <authorList>
            <person name="Burstein D."/>
            <person name="Amaro F."/>
            <person name="Zusman T."/>
            <person name="Lifshitz Z."/>
            <person name="Cohen O."/>
            <person name="Gilbert J.A."/>
            <person name="Pupko T."/>
            <person name="Shuman H.A."/>
            <person name="Segal G."/>
        </authorList>
    </citation>
    <scope>NUCLEOTIDE SEQUENCE [LARGE SCALE GENOMIC DNA]</scope>
    <source>
        <strain evidence="1 2">ATCC 49506</strain>
    </source>
</reference>
<evidence type="ECO:0000313" key="2">
    <source>
        <dbReference type="Proteomes" id="UP000054725"/>
    </source>
</evidence>
<name>A0A0W0WLS0_9GAMM</name>
<gene>
    <name evidence="1" type="ORF">Lnau_2920</name>
</gene>
<accession>A0A0W0WLS0</accession>
<dbReference type="EMBL" id="LNYO01000024">
    <property type="protein sequence ID" value="KTD33272.1"/>
    <property type="molecule type" value="Genomic_DNA"/>
</dbReference>
<dbReference type="PATRIC" id="fig|45070.6.peg.3081"/>
<proteinExistence type="predicted"/>
<evidence type="ECO:0000313" key="1">
    <source>
        <dbReference type="EMBL" id="KTD33272.1"/>
    </source>
</evidence>
<comment type="caution">
    <text evidence="1">The sequence shown here is derived from an EMBL/GenBank/DDBJ whole genome shotgun (WGS) entry which is preliminary data.</text>
</comment>
<protein>
    <submittedName>
        <fullName evidence="1">Uncharacterized protein</fullName>
    </submittedName>
</protein>
<dbReference type="Proteomes" id="UP000054725">
    <property type="component" value="Unassembled WGS sequence"/>
</dbReference>
<organism evidence="1 2">
    <name type="scientific">Legionella nautarum</name>
    <dbReference type="NCBI Taxonomy" id="45070"/>
    <lineage>
        <taxon>Bacteria</taxon>
        <taxon>Pseudomonadati</taxon>
        <taxon>Pseudomonadota</taxon>
        <taxon>Gammaproteobacteria</taxon>
        <taxon>Legionellales</taxon>
        <taxon>Legionellaceae</taxon>
        <taxon>Legionella</taxon>
    </lineage>
</organism>
<keyword evidence="2" id="KW-1185">Reference proteome</keyword>
<sequence length="77" mass="8886">MDYLVDCLFFVYTFRTEEARSAVSKCRERSLREPQDKPFASEQALRDARNAAPQAELDLINTNFLATHFRGDISARD</sequence>